<dbReference type="AlphaFoldDB" id="A0A1F7IQI0"/>
<evidence type="ECO:0000256" key="4">
    <source>
        <dbReference type="ARBA" id="ARBA00022727"/>
    </source>
</evidence>
<evidence type="ECO:0000256" key="7">
    <source>
        <dbReference type="ARBA" id="ARBA00022840"/>
    </source>
</evidence>
<keyword evidence="7" id="KW-0067">ATP-binding</keyword>
<evidence type="ECO:0000256" key="9">
    <source>
        <dbReference type="ARBA" id="ARBA00049535"/>
    </source>
</evidence>
<evidence type="ECO:0000259" key="10">
    <source>
        <dbReference type="Pfam" id="PF13793"/>
    </source>
</evidence>
<dbReference type="Gene3D" id="3.40.50.2020">
    <property type="match status" value="2"/>
</dbReference>
<dbReference type="GO" id="GO:0000287">
    <property type="term" value="F:magnesium ion binding"/>
    <property type="evidence" value="ECO:0007669"/>
    <property type="project" value="InterPro"/>
</dbReference>
<evidence type="ECO:0000256" key="5">
    <source>
        <dbReference type="ARBA" id="ARBA00022741"/>
    </source>
</evidence>
<keyword evidence="3" id="KW-0479">Metal-binding</keyword>
<accession>A0A1F7IQI0</accession>
<dbReference type="InterPro" id="IPR000836">
    <property type="entry name" value="PRTase_dom"/>
</dbReference>
<name>A0A1F7IQI0_9BACT</name>
<dbReference type="GO" id="GO:0016301">
    <property type="term" value="F:kinase activity"/>
    <property type="evidence" value="ECO:0007669"/>
    <property type="project" value="UniProtKB-KW"/>
</dbReference>
<keyword evidence="4" id="KW-0545">Nucleotide biosynthesis</keyword>
<keyword evidence="8" id="KW-0460">Magnesium</keyword>
<dbReference type="EMBL" id="MGAI01000004">
    <property type="protein sequence ID" value="OGK45619.1"/>
    <property type="molecule type" value="Genomic_DNA"/>
</dbReference>
<dbReference type="InterPro" id="IPR029057">
    <property type="entry name" value="PRTase-like"/>
</dbReference>
<dbReference type="FunFam" id="3.40.50.2020:FF:000007">
    <property type="entry name" value="Ribose-phosphate pyrophosphokinase"/>
    <property type="match status" value="1"/>
</dbReference>
<sequence length="316" mass="35333">MLKLFSGTAHPVLSQEVSKLLKIPLAKAEVVRFGNSEVRVRIQEDVKDFITLIIQPAANPTDTNYMELFFFCDALKRQEAKKVIGIIPYFGYAKQNIQHRIGESVSVNVVIRFIEAIGFDKVYAFDLHDEATAGVFSIPFKHLSAFALLATHSRDFLLNNIKSLHETTLEKNIALVSPDQGAVEKVRNFGKVFFNTENFSEVVIEKKRDLATAHKAKPLDLYGDVEGKIALIVDDMIVSGSTILPAVDLCLERGATSVYAAVVHHDFTEIAPNQLQNSKLVRFFTTNTLALNREQKFPKLEEISVAKLLADELKTI</sequence>
<dbReference type="Pfam" id="PF13793">
    <property type="entry name" value="Pribosyltran_N"/>
    <property type="match status" value="1"/>
</dbReference>
<comment type="caution">
    <text evidence="11">The sequence shown here is derived from an EMBL/GenBank/DDBJ whole genome shotgun (WGS) entry which is preliminary data.</text>
</comment>
<proteinExistence type="predicted"/>
<dbReference type="EC" id="2.7.6.1" evidence="1"/>
<evidence type="ECO:0000256" key="1">
    <source>
        <dbReference type="ARBA" id="ARBA00013247"/>
    </source>
</evidence>
<evidence type="ECO:0000256" key="6">
    <source>
        <dbReference type="ARBA" id="ARBA00022777"/>
    </source>
</evidence>
<dbReference type="Pfam" id="PF14572">
    <property type="entry name" value="Pribosyl_synth"/>
    <property type="match status" value="1"/>
</dbReference>
<evidence type="ECO:0000256" key="8">
    <source>
        <dbReference type="ARBA" id="ARBA00022842"/>
    </source>
</evidence>
<evidence type="ECO:0000256" key="2">
    <source>
        <dbReference type="ARBA" id="ARBA00022679"/>
    </source>
</evidence>
<dbReference type="SMART" id="SM01400">
    <property type="entry name" value="Pribosyltran_N"/>
    <property type="match status" value="1"/>
</dbReference>
<keyword evidence="2" id="KW-0808">Transferase</keyword>
<comment type="catalytic activity">
    <reaction evidence="9">
        <text>D-ribose 5-phosphate + ATP = 5-phospho-alpha-D-ribose 1-diphosphate + AMP + H(+)</text>
        <dbReference type="Rhea" id="RHEA:15609"/>
        <dbReference type="ChEBI" id="CHEBI:15378"/>
        <dbReference type="ChEBI" id="CHEBI:30616"/>
        <dbReference type="ChEBI" id="CHEBI:58017"/>
        <dbReference type="ChEBI" id="CHEBI:78346"/>
        <dbReference type="ChEBI" id="CHEBI:456215"/>
        <dbReference type="EC" id="2.7.6.1"/>
    </reaction>
</comment>
<feature type="domain" description="Ribose-phosphate pyrophosphokinase N-terminal" evidence="10">
    <location>
        <begin position="2"/>
        <end position="118"/>
    </location>
</feature>
<dbReference type="GO" id="GO:0005737">
    <property type="term" value="C:cytoplasm"/>
    <property type="evidence" value="ECO:0007669"/>
    <property type="project" value="TreeGrafter"/>
</dbReference>
<dbReference type="GO" id="GO:0006164">
    <property type="term" value="P:purine nucleotide biosynthetic process"/>
    <property type="evidence" value="ECO:0007669"/>
    <property type="project" value="TreeGrafter"/>
</dbReference>
<reference evidence="11 12" key="1">
    <citation type="journal article" date="2016" name="Nat. Commun.">
        <title>Thousands of microbial genomes shed light on interconnected biogeochemical processes in an aquifer system.</title>
        <authorList>
            <person name="Anantharaman K."/>
            <person name="Brown C.T."/>
            <person name="Hug L.A."/>
            <person name="Sharon I."/>
            <person name="Castelle C.J."/>
            <person name="Probst A.J."/>
            <person name="Thomas B.C."/>
            <person name="Singh A."/>
            <person name="Wilkins M.J."/>
            <person name="Karaoz U."/>
            <person name="Brodie E.L."/>
            <person name="Williams K.H."/>
            <person name="Hubbard S.S."/>
            <person name="Banfield J.F."/>
        </authorList>
    </citation>
    <scope>NUCLEOTIDE SEQUENCE [LARGE SCALE GENOMIC DNA]</scope>
</reference>
<dbReference type="InterPro" id="IPR029099">
    <property type="entry name" value="Pribosyltran_N"/>
</dbReference>
<keyword evidence="6" id="KW-0418">Kinase</keyword>
<evidence type="ECO:0000313" key="12">
    <source>
        <dbReference type="Proteomes" id="UP000178040"/>
    </source>
</evidence>
<evidence type="ECO:0000256" key="3">
    <source>
        <dbReference type="ARBA" id="ARBA00022723"/>
    </source>
</evidence>
<evidence type="ECO:0000313" key="11">
    <source>
        <dbReference type="EMBL" id="OGK45619.1"/>
    </source>
</evidence>
<dbReference type="InterPro" id="IPR005946">
    <property type="entry name" value="Rib-P_diPkinase"/>
</dbReference>
<dbReference type="Proteomes" id="UP000178040">
    <property type="component" value="Unassembled WGS sequence"/>
</dbReference>
<dbReference type="GO" id="GO:0004749">
    <property type="term" value="F:ribose phosphate diphosphokinase activity"/>
    <property type="evidence" value="ECO:0007669"/>
    <property type="project" value="UniProtKB-EC"/>
</dbReference>
<dbReference type="PANTHER" id="PTHR10210">
    <property type="entry name" value="RIBOSE-PHOSPHATE DIPHOSPHOKINASE FAMILY MEMBER"/>
    <property type="match status" value="1"/>
</dbReference>
<dbReference type="CDD" id="cd06223">
    <property type="entry name" value="PRTases_typeI"/>
    <property type="match status" value="1"/>
</dbReference>
<protein>
    <recommendedName>
        <fullName evidence="1">ribose-phosphate diphosphokinase</fullName>
        <ecNumber evidence="1">2.7.6.1</ecNumber>
    </recommendedName>
</protein>
<dbReference type="SUPFAM" id="SSF53271">
    <property type="entry name" value="PRTase-like"/>
    <property type="match status" value="2"/>
</dbReference>
<keyword evidence="5" id="KW-0547">Nucleotide-binding</keyword>
<dbReference type="GO" id="GO:0006015">
    <property type="term" value="P:5-phosphoribose 1-diphosphate biosynthetic process"/>
    <property type="evidence" value="ECO:0007669"/>
    <property type="project" value="TreeGrafter"/>
</dbReference>
<dbReference type="GO" id="GO:0005524">
    <property type="term" value="F:ATP binding"/>
    <property type="evidence" value="ECO:0007669"/>
    <property type="project" value="UniProtKB-KW"/>
</dbReference>
<dbReference type="PANTHER" id="PTHR10210:SF32">
    <property type="entry name" value="RIBOSE-PHOSPHATE PYROPHOSPHOKINASE 2"/>
    <property type="match status" value="1"/>
</dbReference>
<dbReference type="NCBIfam" id="TIGR01251">
    <property type="entry name" value="ribP_PPkin"/>
    <property type="match status" value="1"/>
</dbReference>
<dbReference type="GO" id="GO:0002189">
    <property type="term" value="C:ribose phosphate diphosphokinase complex"/>
    <property type="evidence" value="ECO:0007669"/>
    <property type="project" value="TreeGrafter"/>
</dbReference>
<organism evidence="11 12">
    <name type="scientific">Candidatus Roizmanbacteria bacterium RIFCSPLOWO2_01_FULL_37_16</name>
    <dbReference type="NCBI Taxonomy" id="1802058"/>
    <lineage>
        <taxon>Bacteria</taxon>
        <taxon>Candidatus Roizmaniibacteriota</taxon>
    </lineage>
</organism>
<gene>
    <name evidence="11" type="ORF">A3B40_00300</name>
</gene>